<accession>A0ABM1NCE1</accession>
<evidence type="ECO:0000256" key="6">
    <source>
        <dbReference type="ARBA" id="ARBA00023274"/>
    </source>
</evidence>
<evidence type="ECO:0000256" key="4">
    <source>
        <dbReference type="ARBA" id="ARBA00022980"/>
    </source>
</evidence>
<dbReference type="PANTHER" id="PTHR21035">
    <property type="entry name" value="28S RIBOSOMAL PROTEIN S26, MITOCHONDRIAL"/>
    <property type="match status" value="1"/>
</dbReference>
<dbReference type="InterPro" id="IPR026140">
    <property type="entry name" value="Ribosomal_mS26"/>
</dbReference>
<reference evidence="10" key="1">
    <citation type="submission" date="2025-08" db="UniProtKB">
        <authorList>
            <consortium name="RefSeq"/>
        </authorList>
    </citation>
    <scope>IDENTIFICATION</scope>
    <source>
        <tissue evidence="10">Whole Larva</tissue>
    </source>
</reference>
<dbReference type="GO" id="GO:0005840">
    <property type="term" value="C:ribosome"/>
    <property type="evidence" value="ECO:0007669"/>
    <property type="project" value="UniProtKB-KW"/>
</dbReference>
<evidence type="ECO:0000256" key="5">
    <source>
        <dbReference type="ARBA" id="ARBA00023128"/>
    </source>
</evidence>
<organism evidence="9 10">
    <name type="scientific">Nicrophorus vespilloides</name>
    <name type="common">Boreal carrion beetle</name>
    <dbReference type="NCBI Taxonomy" id="110193"/>
    <lineage>
        <taxon>Eukaryota</taxon>
        <taxon>Metazoa</taxon>
        <taxon>Ecdysozoa</taxon>
        <taxon>Arthropoda</taxon>
        <taxon>Hexapoda</taxon>
        <taxon>Insecta</taxon>
        <taxon>Pterygota</taxon>
        <taxon>Neoptera</taxon>
        <taxon>Endopterygota</taxon>
        <taxon>Coleoptera</taxon>
        <taxon>Polyphaga</taxon>
        <taxon>Staphyliniformia</taxon>
        <taxon>Silphidae</taxon>
        <taxon>Nicrophorinae</taxon>
        <taxon>Nicrophorus</taxon>
    </lineage>
</organism>
<evidence type="ECO:0000313" key="9">
    <source>
        <dbReference type="Proteomes" id="UP000695000"/>
    </source>
</evidence>
<keyword evidence="4 10" id="KW-0689">Ribosomal protein</keyword>
<comment type="subcellular location">
    <subcellularLocation>
        <location evidence="1">Mitochondrion</location>
    </subcellularLocation>
</comment>
<dbReference type="Proteomes" id="UP000695000">
    <property type="component" value="Unplaced"/>
</dbReference>
<evidence type="ECO:0000256" key="1">
    <source>
        <dbReference type="ARBA" id="ARBA00004173"/>
    </source>
</evidence>
<keyword evidence="3" id="KW-0809">Transit peptide</keyword>
<sequence length="214" mass="25280">MLRVLNCLKGLQLGAEALSPNPTLQTVRWRRKPRWIPKARSKLFKIPEIPKIPKEENDELARLFNNYRTQMKSIRRHFTYKYCTHMQKTENLNQKLEEEADLRRCIELNDKWNVEVKKTREARIAADIEKEVELAEDRVLERQRINAEKLEEAEKLVREQKAVAHTFITSENIDEAIDKAISNEVDYNFSIDLEGNKYMGRTKSPDEEKIAVKQ</sequence>
<proteinExistence type="inferred from homology"/>
<keyword evidence="9" id="KW-1185">Reference proteome</keyword>
<evidence type="ECO:0000256" key="8">
    <source>
        <dbReference type="ARBA" id="ARBA00035344"/>
    </source>
</evidence>
<gene>
    <name evidence="10" type="primary">LOC108568088</name>
</gene>
<comment type="similarity">
    <text evidence="2">Belongs to the mitochondrion-specific ribosomal protein mS26 family.</text>
</comment>
<dbReference type="RefSeq" id="XP_017784491.1">
    <property type="nucleotide sequence ID" value="XM_017929002.1"/>
</dbReference>
<evidence type="ECO:0000256" key="2">
    <source>
        <dbReference type="ARBA" id="ARBA00009672"/>
    </source>
</evidence>
<evidence type="ECO:0000256" key="7">
    <source>
        <dbReference type="ARBA" id="ARBA00035138"/>
    </source>
</evidence>
<name>A0ABM1NCE1_NICVS</name>
<evidence type="ECO:0000256" key="3">
    <source>
        <dbReference type="ARBA" id="ARBA00022946"/>
    </source>
</evidence>
<dbReference type="PANTHER" id="PTHR21035:SF2">
    <property type="entry name" value="SMALL RIBOSOMAL SUBUNIT PROTEIN MS26"/>
    <property type="match status" value="1"/>
</dbReference>
<keyword evidence="5" id="KW-0496">Mitochondrion</keyword>
<dbReference type="GeneID" id="108568088"/>
<evidence type="ECO:0000313" key="10">
    <source>
        <dbReference type="RefSeq" id="XP_017784491.1"/>
    </source>
</evidence>
<dbReference type="Pfam" id="PF14943">
    <property type="entry name" value="MRP-S26"/>
    <property type="match status" value="1"/>
</dbReference>
<protein>
    <recommendedName>
        <fullName evidence="7">Small ribosomal subunit protein mS26</fullName>
    </recommendedName>
    <alternativeName>
        <fullName evidence="8">28S ribosomal protein S26, mitochondrial</fullName>
    </alternativeName>
</protein>
<keyword evidence="6" id="KW-0687">Ribonucleoprotein</keyword>